<protein>
    <submittedName>
        <fullName evidence="1">Uncharacterized protein</fullName>
    </submittedName>
</protein>
<proteinExistence type="predicted"/>
<evidence type="ECO:0000313" key="1">
    <source>
        <dbReference type="EMBL" id="PZW28476.1"/>
    </source>
</evidence>
<sequence length="76" mass="8143">MIRDTRFLLGLGLSATLLIQAPVFFYGISDHFKLSGSGRWYADSPVSRSADAANAAPCGLLENASSRFSSLDITCD</sequence>
<comment type="caution">
    <text evidence="1">The sequence shown here is derived from an EMBL/GenBank/DDBJ whole genome shotgun (WGS) entry which is preliminary data.</text>
</comment>
<gene>
    <name evidence="1" type="ORF">EI42_03230</name>
</gene>
<reference evidence="1 2" key="1">
    <citation type="submission" date="2018-06" db="EMBL/GenBank/DDBJ databases">
        <title>Genomic Encyclopedia of Archaeal and Bacterial Type Strains, Phase II (KMG-II): from individual species to whole genera.</title>
        <authorList>
            <person name="Goeker M."/>
        </authorList>
    </citation>
    <scope>NUCLEOTIDE SEQUENCE [LARGE SCALE GENOMIC DNA]</scope>
    <source>
        <strain evidence="1 2">ATCC BAA-1881</strain>
    </source>
</reference>
<evidence type="ECO:0000313" key="2">
    <source>
        <dbReference type="Proteomes" id="UP000248806"/>
    </source>
</evidence>
<name>A0A326U9D2_THEHA</name>
<organism evidence="1 2">
    <name type="scientific">Thermosporothrix hazakensis</name>
    <dbReference type="NCBI Taxonomy" id="644383"/>
    <lineage>
        <taxon>Bacteria</taxon>
        <taxon>Bacillati</taxon>
        <taxon>Chloroflexota</taxon>
        <taxon>Ktedonobacteria</taxon>
        <taxon>Ktedonobacterales</taxon>
        <taxon>Thermosporotrichaceae</taxon>
        <taxon>Thermosporothrix</taxon>
    </lineage>
</organism>
<accession>A0A326U9D2</accession>
<keyword evidence="2" id="KW-1185">Reference proteome</keyword>
<dbReference type="Proteomes" id="UP000248806">
    <property type="component" value="Unassembled WGS sequence"/>
</dbReference>
<dbReference type="AlphaFoldDB" id="A0A326U9D2"/>
<dbReference type="EMBL" id="QKUF01000010">
    <property type="protein sequence ID" value="PZW28476.1"/>
    <property type="molecule type" value="Genomic_DNA"/>
</dbReference>